<comment type="subcellular location">
    <subcellularLocation>
        <location evidence="1">Cytoplasm</location>
        <location evidence="1">Cytosol</location>
    </subcellularLocation>
    <subcellularLocation>
        <location evidence="7">Endomembrane system</location>
        <topology evidence="7">Single-pass membrane protein</topology>
    </subcellularLocation>
</comment>
<keyword evidence="5 9" id="KW-1133">Transmembrane helix</keyword>
<dbReference type="Pfam" id="PF00226">
    <property type="entry name" value="DnaJ"/>
    <property type="match status" value="1"/>
</dbReference>
<dbReference type="Proteomes" id="UP001642483">
    <property type="component" value="Unassembled WGS sequence"/>
</dbReference>
<evidence type="ECO:0000256" key="8">
    <source>
        <dbReference type="SAM" id="MobiDB-lite"/>
    </source>
</evidence>
<gene>
    <name evidence="14" type="ORF">CVLEPA_LOCUS9627</name>
</gene>
<evidence type="ECO:0000256" key="3">
    <source>
        <dbReference type="ARBA" id="ARBA00022692"/>
    </source>
</evidence>
<comment type="caution">
    <text evidence="14">The sequence shown here is derived from an EMBL/GenBank/DDBJ whole genome shotgun (WGS) entry which is preliminary data.</text>
</comment>
<dbReference type="SUPFAM" id="SSF46689">
    <property type="entry name" value="Homeodomain-like"/>
    <property type="match status" value="2"/>
</dbReference>
<evidence type="ECO:0000256" key="5">
    <source>
        <dbReference type="ARBA" id="ARBA00022989"/>
    </source>
</evidence>
<dbReference type="InterPro" id="IPR001005">
    <property type="entry name" value="SANT/Myb"/>
</dbReference>
<evidence type="ECO:0000256" key="10">
    <source>
        <dbReference type="SAM" id="SignalP"/>
    </source>
</evidence>
<accession>A0ABP0FIA6</accession>
<dbReference type="PROSITE" id="PS50076">
    <property type="entry name" value="DNAJ_2"/>
    <property type="match status" value="1"/>
</dbReference>
<dbReference type="PROSITE" id="PS51294">
    <property type="entry name" value="HTH_MYB"/>
    <property type="match status" value="1"/>
</dbReference>
<feature type="domain" description="Myb-like" evidence="12">
    <location>
        <begin position="309"/>
        <end position="350"/>
    </location>
</feature>
<dbReference type="SMART" id="SM00271">
    <property type="entry name" value="DnaJ"/>
    <property type="match status" value="1"/>
</dbReference>
<name>A0ABP0FIA6_CLALP</name>
<organism evidence="14 15">
    <name type="scientific">Clavelina lepadiformis</name>
    <name type="common">Light-bulb sea squirt</name>
    <name type="synonym">Ascidia lepadiformis</name>
    <dbReference type="NCBI Taxonomy" id="159417"/>
    <lineage>
        <taxon>Eukaryota</taxon>
        <taxon>Metazoa</taxon>
        <taxon>Chordata</taxon>
        <taxon>Tunicata</taxon>
        <taxon>Ascidiacea</taxon>
        <taxon>Aplousobranchia</taxon>
        <taxon>Clavelinidae</taxon>
        <taxon>Clavelina</taxon>
    </lineage>
</organism>
<evidence type="ECO:0000256" key="1">
    <source>
        <dbReference type="ARBA" id="ARBA00004514"/>
    </source>
</evidence>
<feature type="transmembrane region" description="Helical" evidence="9">
    <location>
        <begin position="126"/>
        <end position="146"/>
    </location>
</feature>
<feature type="domain" description="Myb-like" evidence="12">
    <location>
        <begin position="475"/>
        <end position="521"/>
    </location>
</feature>
<keyword evidence="15" id="KW-1185">Reference proteome</keyword>
<dbReference type="CDD" id="cd00167">
    <property type="entry name" value="SANT"/>
    <property type="match status" value="2"/>
</dbReference>
<evidence type="ECO:0000259" key="11">
    <source>
        <dbReference type="PROSITE" id="PS50076"/>
    </source>
</evidence>
<feature type="chain" id="PRO_5046452184" description="DnaJ homolog subfamily C member 2" evidence="10">
    <location>
        <begin position="20"/>
        <end position="532"/>
    </location>
</feature>
<dbReference type="CDD" id="cd06257">
    <property type="entry name" value="DnaJ"/>
    <property type="match status" value="1"/>
</dbReference>
<evidence type="ECO:0000313" key="14">
    <source>
        <dbReference type="EMBL" id="CAK8679390.1"/>
    </source>
</evidence>
<evidence type="ECO:0000256" key="4">
    <source>
        <dbReference type="ARBA" id="ARBA00022729"/>
    </source>
</evidence>
<evidence type="ECO:0000256" key="6">
    <source>
        <dbReference type="ARBA" id="ARBA00023136"/>
    </source>
</evidence>
<dbReference type="Pfam" id="PF23082">
    <property type="entry name" value="Myb_DNA-binding_2"/>
    <property type="match status" value="2"/>
</dbReference>
<evidence type="ECO:0000256" key="7">
    <source>
        <dbReference type="ARBA" id="ARBA00037847"/>
    </source>
</evidence>
<dbReference type="PRINTS" id="PR00625">
    <property type="entry name" value="JDOMAIN"/>
</dbReference>
<evidence type="ECO:0000259" key="13">
    <source>
        <dbReference type="PROSITE" id="PS51294"/>
    </source>
</evidence>
<dbReference type="InterPro" id="IPR017930">
    <property type="entry name" value="Myb_dom"/>
</dbReference>
<keyword evidence="6 9" id="KW-0472">Membrane</keyword>
<protein>
    <recommendedName>
        <fullName evidence="2">DnaJ homolog subfamily C member 2</fullName>
    </recommendedName>
</protein>
<proteinExistence type="predicted"/>
<feature type="region of interest" description="Disordered" evidence="8">
    <location>
        <begin position="233"/>
        <end position="284"/>
    </location>
</feature>
<dbReference type="InterPro" id="IPR009057">
    <property type="entry name" value="Homeodomain-like_sf"/>
</dbReference>
<dbReference type="Gene3D" id="1.10.287.110">
    <property type="entry name" value="DnaJ domain"/>
    <property type="match status" value="1"/>
</dbReference>
<evidence type="ECO:0000256" key="2">
    <source>
        <dbReference type="ARBA" id="ARBA00014469"/>
    </source>
</evidence>
<feature type="compositionally biased region" description="Basic and acidic residues" evidence="8">
    <location>
        <begin position="233"/>
        <end position="275"/>
    </location>
</feature>
<dbReference type="Gene3D" id="1.10.10.60">
    <property type="entry name" value="Homeodomain-like"/>
    <property type="match status" value="2"/>
</dbReference>
<feature type="region of interest" description="Disordered" evidence="8">
    <location>
        <begin position="414"/>
        <end position="464"/>
    </location>
</feature>
<reference evidence="14 15" key="1">
    <citation type="submission" date="2024-02" db="EMBL/GenBank/DDBJ databases">
        <authorList>
            <person name="Daric V."/>
            <person name="Darras S."/>
        </authorList>
    </citation>
    <scope>NUCLEOTIDE SEQUENCE [LARGE SCALE GENOMIC DNA]</scope>
</reference>
<keyword evidence="4 10" id="KW-0732">Signal</keyword>
<dbReference type="PANTHER" id="PTHR44653">
    <property type="entry name" value="DNAJ HOMOLOG SUBFAMILY C MEMBER 1"/>
    <property type="match status" value="1"/>
</dbReference>
<feature type="signal peptide" evidence="10">
    <location>
        <begin position="1"/>
        <end position="19"/>
    </location>
</feature>
<dbReference type="PROSITE" id="PS50090">
    <property type="entry name" value="MYB_LIKE"/>
    <property type="match status" value="2"/>
</dbReference>
<keyword evidence="3 9" id="KW-0812">Transmembrane</keyword>
<dbReference type="PANTHER" id="PTHR44653:SF2">
    <property type="entry name" value="DNAJ HOMOLOG SUBFAMILY C MEMBER 1"/>
    <property type="match status" value="1"/>
</dbReference>
<feature type="compositionally biased region" description="Basic and acidic residues" evidence="8">
    <location>
        <begin position="442"/>
        <end position="456"/>
    </location>
</feature>
<dbReference type="SMART" id="SM00717">
    <property type="entry name" value="SANT"/>
    <property type="match status" value="2"/>
</dbReference>
<dbReference type="EMBL" id="CAWYQH010000057">
    <property type="protein sequence ID" value="CAK8679390.1"/>
    <property type="molecule type" value="Genomic_DNA"/>
</dbReference>
<dbReference type="SUPFAM" id="SSF46565">
    <property type="entry name" value="Chaperone J-domain"/>
    <property type="match status" value="1"/>
</dbReference>
<dbReference type="InterPro" id="IPR001623">
    <property type="entry name" value="DnaJ_domain"/>
</dbReference>
<feature type="domain" description="HTH myb-type" evidence="13">
    <location>
        <begin position="309"/>
        <end position="350"/>
    </location>
</feature>
<dbReference type="InterPro" id="IPR052606">
    <property type="entry name" value="DnaJ_domain_protein"/>
</dbReference>
<sequence length="532" mass="61927">MRHVILLLFLSYFVQYSVAQWFSPEQTEIFDLVDQTKLNFYEFLGLSQDASQPEVRRAYRKLSLTMHPDKNKTEGAEESFRILAAMYEILKTKEKREIYDEVLANGLPAAYLYVPRQLRKMSLLEVSVIIALIVTLGHFLVIWGSYAEKKLALDEYLPRLRKKQKKQRKKGLNNADQIVEEIENLVTKPTLYDVLPILIFRKFYGFAVWLPEFVKFRRELKRLKKEEEELKRKKEAEADREYQEQLARRSEAKKLKQERSRQRKEELLEAQKKSSESGPTAPSVFENLQSIEELEAMYDEWADEDFKKKNTKKRSDWTEEDQSQLVRLMSKYPGGTSERWQKIAKELGRSVGEVTNQAKASRTGISIPGSKVKHSAVSETFSNALTKNRNADANKIPDDVITTQAYDNSDMQMRVSAACEQRSESSSNRVDPPSPSSKVKRRQESRDIKRDIHSNQDDVDDTQNDVTSSFMVDAWEQSQQKLLEMALTQFPKSSAERWDKIAKCVPGKSKEECIARYRFLVEKIQQRKKNKS</sequence>
<evidence type="ECO:0000256" key="9">
    <source>
        <dbReference type="SAM" id="Phobius"/>
    </source>
</evidence>
<evidence type="ECO:0000259" key="12">
    <source>
        <dbReference type="PROSITE" id="PS50090"/>
    </source>
</evidence>
<dbReference type="InterPro" id="IPR036869">
    <property type="entry name" value="J_dom_sf"/>
</dbReference>
<evidence type="ECO:0000313" key="15">
    <source>
        <dbReference type="Proteomes" id="UP001642483"/>
    </source>
</evidence>
<feature type="domain" description="J" evidence="11">
    <location>
        <begin position="39"/>
        <end position="103"/>
    </location>
</feature>